<accession>A0A521ADU9</accession>
<dbReference type="InterPro" id="IPR011042">
    <property type="entry name" value="6-blade_b-propeller_TolB-like"/>
</dbReference>
<protein>
    <submittedName>
        <fullName evidence="2">WD40-like Beta Propeller Repeat</fullName>
    </submittedName>
</protein>
<dbReference type="PANTHER" id="PTHR36842">
    <property type="entry name" value="PROTEIN TOLB HOMOLOG"/>
    <property type="match status" value="1"/>
</dbReference>
<dbReference type="PANTHER" id="PTHR36842:SF1">
    <property type="entry name" value="PROTEIN TOLB"/>
    <property type="match status" value="1"/>
</dbReference>
<evidence type="ECO:0000313" key="2">
    <source>
        <dbReference type="EMBL" id="SMO32995.1"/>
    </source>
</evidence>
<dbReference type="InterPro" id="IPR011659">
    <property type="entry name" value="WD40"/>
</dbReference>
<reference evidence="2 3" key="1">
    <citation type="submission" date="2017-05" db="EMBL/GenBank/DDBJ databases">
        <authorList>
            <person name="Varghese N."/>
            <person name="Submissions S."/>
        </authorList>
    </citation>
    <scope>NUCLEOTIDE SEQUENCE [LARGE SCALE GENOMIC DNA]</scope>
    <source>
        <strain evidence="2 3">DSM 21194</strain>
    </source>
</reference>
<dbReference type="Proteomes" id="UP000317593">
    <property type="component" value="Unassembled WGS sequence"/>
</dbReference>
<dbReference type="SUPFAM" id="SSF82171">
    <property type="entry name" value="DPP6 N-terminal domain-like"/>
    <property type="match status" value="1"/>
</dbReference>
<comment type="similarity">
    <text evidence="1">Belongs to the TolB family.</text>
</comment>
<organism evidence="2 3">
    <name type="scientific">Fodinibius sediminis</name>
    <dbReference type="NCBI Taxonomy" id="1214077"/>
    <lineage>
        <taxon>Bacteria</taxon>
        <taxon>Pseudomonadati</taxon>
        <taxon>Balneolota</taxon>
        <taxon>Balneolia</taxon>
        <taxon>Balneolales</taxon>
        <taxon>Balneolaceae</taxon>
        <taxon>Fodinibius</taxon>
    </lineage>
</organism>
<dbReference type="AlphaFoldDB" id="A0A521ADU9"/>
<dbReference type="RefSeq" id="WP_221929862.1">
    <property type="nucleotide sequence ID" value="NZ_FXTH01000001.1"/>
</dbReference>
<name>A0A521ADU9_9BACT</name>
<evidence type="ECO:0000256" key="1">
    <source>
        <dbReference type="ARBA" id="ARBA00009820"/>
    </source>
</evidence>
<dbReference type="Pfam" id="PF07676">
    <property type="entry name" value="PD40"/>
    <property type="match status" value="5"/>
</dbReference>
<dbReference type="Gene3D" id="2.120.10.30">
    <property type="entry name" value="TolB, C-terminal domain"/>
    <property type="match status" value="1"/>
</dbReference>
<gene>
    <name evidence="2" type="ORF">SAMN06265218_10162</name>
</gene>
<keyword evidence="3" id="KW-1185">Reference proteome</keyword>
<dbReference type="EMBL" id="FXTH01000001">
    <property type="protein sequence ID" value="SMO32995.1"/>
    <property type="molecule type" value="Genomic_DNA"/>
</dbReference>
<proteinExistence type="inferred from homology"/>
<evidence type="ECO:0000313" key="3">
    <source>
        <dbReference type="Proteomes" id="UP000317593"/>
    </source>
</evidence>
<sequence>MIFFPKNIVSIEQQELLLSILVLTLLLMVPISGHAQTDSVLVSKLETYNIETGQRKVVYRTRNHIEAPNWSPDGSYFLFNSEGKLYTLPVGGGEPEQLDTGFATNCNNDHGFSPDGQWLAVSHSPEGEGSKIYVLPAEGGTPRLVTPRAPSYWHGWSPDGSTLVYPAQRNGEFDLYAIPVEGGAETRLTTAPGLDDGAEYTPDGKWIYFNSVRSGVMKIYRMHPDGSDIQQLTSKEEYGDWFPHISPDGEKVVFLSYDADVEGHPPFKEVVLRLMPLEGETPEVVVELFGGQGTINVPSWSPDSKRFAFVSYEFVSP</sequence>